<dbReference type="Gene3D" id="3.40.50.300">
    <property type="entry name" value="P-loop containing nucleotide triphosphate hydrolases"/>
    <property type="match status" value="1"/>
</dbReference>
<evidence type="ECO:0000313" key="3">
    <source>
        <dbReference type="EMBL" id="MBB4631349.1"/>
    </source>
</evidence>
<reference evidence="3 4" key="1">
    <citation type="submission" date="2020-08" db="EMBL/GenBank/DDBJ databases">
        <title>Genomic Encyclopedia of Type Strains, Phase IV (KMG-IV): sequencing the most valuable type-strain genomes for metagenomic binning, comparative biology and taxonomic classification.</title>
        <authorList>
            <person name="Goeker M."/>
        </authorList>
    </citation>
    <scope>NUCLEOTIDE SEQUENCE [LARGE SCALE GENOMIC DNA]</scope>
    <source>
        <strain evidence="3 4">DSM 17328</strain>
    </source>
</reference>
<accession>A0A7W7B012</accession>
<dbReference type="InterPro" id="IPR027417">
    <property type="entry name" value="P-loop_NTPase"/>
</dbReference>
<dbReference type="Gene3D" id="1.10.8.60">
    <property type="match status" value="1"/>
</dbReference>
<dbReference type="GO" id="GO:0006270">
    <property type="term" value="P:DNA replication initiation"/>
    <property type="evidence" value="ECO:0007669"/>
    <property type="project" value="TreeGrafter"/>
</dbReference>
<evidence type="ECO:0000256" key="1">
    <source>
        <dbReference type="SAM" id="MobiDB-lite"/>
    </source>
</evidence>
<dbReference type="Proteomes" id="UP000566324">
    <property type="component" value="Unassembled WGS sequence"/>
</dbReference>
<evidence type="ECO:0000313" key="4">
    <source>
        <dbReference type="Proteomes" id="UP000566324"/>
    </source>
</evidence>
<dbReference type="PANTHER" id="PTHR30050">
    <property type="entry name" value="CHROMOSOMAL REPLICATION INITIATOR PROTEIN DNAA"/>
    <property type="match status" value="1"/>
</dbReference>
<dbReference type="AlphaFoldDB" id="A0A7W7B012"/>
<evidence type="ECO:0000259" key="2">
    <source>
        <dbReference type="Pfam" id="PF22688"/>
    </source>
</evidence>
<dbReference type="SUPFAM" id="SSF52540">
    <property type="entry name" value="P-loop containing nucleoside triphosphate hydrolases"/>
    <property type="match status" value="1"/>
</dbReference>
<dbReference type="InterPro" id="IPR055199">
    <property type="entry name" value="Hda_lid"/>
</dbReference>
<gene>
    <name evidence="3" type="ORF">GGQ98_000957</name>
</gene>
<dbReference type="RefSeq" id="WP_184065885.1">
    <property type="nucleotide sequence ID" value="NZ_JACHNZ010000008.1"/>
</dbReference>
<organism evidence="3 4">
    <name type="scientific">Sphingosinicella soli</name>
    <dbReference type="NCBI Taxonomy" id="333708"/>
    <lineage>
        <taxon>Bacteria</taxon>
        <taxon>Pseudomonadati</taxon>
        <taxon>Pseudomonadota</taxon>
        <taxon>Alphaproteobacteria</taxon>
        <taxon>Sphingomonadales</taxon>
        <taxon>Sphingosinicellaceae</taxon>
        <taxon>Sphingosinicella</taxon>
    </lineage>
</organism>
<dbReference type="GO" id="GO:0005886">
    <property type="term" value="C:plasma membrane"/>
    <property type="evidence" value="ECO:0007669"/>
    <property type="project" value="TreeGrafter"/>
</dbReference>
<comment type="caution">
    <text evidence="3">The sequence shown here is derived from an EMBL/GenBank/DDBJ whole genome shotgun (WGS) entry which is preliminary data.</text>
</comment>
<dbReference type="GO" id="GO:0003688">
    <property type="term" value="F:DNA replication origin binding"/>
    <property type="evidence" value="ECO:0007669"/>
    <property type="project" value="TreeGrafter"/>
</dbReference>
<feature type="domain" description="Hda lid" evidence="2">
    <location>
        <begin position="143"/>
        <end position="197"/>
    </location>
</feature>
<name>A0A7W7B012_9SPHN</name>
<feature type="region of interest" description="Disordered" evidence="1">
    <location>
        <begin position="201"/>
        <end position="220"/>
    </location>
</feature>
<keyword evidence="4" id="KW-1185">Reference proteome</keyword>
<proteinExistence type="predicted"/>
<feature type="compositionally biased region" description="Basic and acidic residues" evidence="1">
    <location>
        <begin position="204"/>
        <end position="220"/>
    </location>
</feature>
<dbReference type="Pfam" id="PF22688">
    <property type="entry name" value="Hda_lid"/>
    <property type="match status" value="1"/>
</dbReference>
<protein>
    <submittedName>
        <fullName evidence="3">Chromosomal replication initiation ATPase DnaA</fullName>
    </submittedName>
</protein>
<dbReference type="PANTHER" id="PTHR30050:SF5">
    <property type="entry name" value="DNAA REGULATORY INACTIVATOR HDA"/>
    <property type="match status" value="1"/>
</dbReference>
<sequence length="220" mass="23499">MSQFALPLDYRSADGEADFYISEANAEAVAMLDRWPDWPSRSLVLVGPEGAGKSHLLRLFASRRPGAAQLFDDADAPGRDEAAMFHAWNAAQSGGPALLVAARTSPGEWGIGLADLGSRLGAAGAVRIAAPDDALLAEIVAKSFRERGLRVSPIVIEYMIQRIERSFAAAATAVAAIDAAALAGRRAVTVPLVREAMRLGDTADGNKRGETERHQEHRER</sequence>
<dbReference type="EMBL" id="JACHNZ010000008">
    <property type="protein sequence ID" value="MBB4631349.1"/>
    <property type="molecule type" value="Genomic_DNA"/>
</dbReference>